<dbReference type="CDD" id="cd00586">
    <property type="entry name" value="4HBT"/>
    <property type="match status" value="1"/>
</dbReference>
<proteinExistence type="inferred from homology"/>
<organism evidence="3 4">
    <name type="scientific">Fodinibius salinus</name>
    <dbReference type="NCBI Taxonomy" id="860790"/>
    <lineage>
        <taxon>Bacteria</taxon>
        <taxon>Pseudomonadati</taxon>
        <taxon>Balneolota</taxon>
        <taxon>Balneolia</taxon>
        <taxon>Balneolales</taxon>
        <taxon>Balneolaceae</taxon>
        <taxon>Fodinibius</taxon>
    </lineage>
</organism>
<accession>A0A5D3YEU8</accession>
<keyword evidence="4" id="KW-1185">Reference proteome</keyword>
<evidence type="ECO:0000256" key="1">
    <source>
        <dbReference type="ARBA" id="ARBA00005953"/>
    </source>
</evidence>
<reference evidence="3 4" key="1">
    <citation type="submission" date="2019-07" db="EMBL/GenBank/DDBJ databases">
        <title>Genomic Encyclopedia of Archaeal and Bacterial Type Strains, Phase II (KMG-II): from individual species to whole genera.</title>
        <authorList>
            <person name="Goeker M."/>
        </authorList>
    </citation>
    <scope>NUCLEOTIDE SEQUENCE [LARGE SCALE GENOMIC DNA]</scope>
    <source>
        <strain evidence="3 4">DSM 21935</strain>
    </source>
</reference>
<dbReference type="PANTHER" id="PTHR31793">
    <property type="entry name" value="4-HYDROXYBENZOYL-COA THIOESTERASE FAMILY MEMBER"/>
    <property type="match status" value="1"/>
</dbReference>
<dbReference type="PIRSF" id="PIRSF003230">
    <property type="entry name" value="YbgC"/>
    <property type="match status" value="1"/>
</dbReference>
<comment type="similarity">
    <text evidence="1">Belongs to the 4-hydroxybenzoyl-CoA thioesterase family.</text>
</comment>
<dbReference type="GO" id="GO:0047617">
    <property type="term" value="F:fatty acyl-CoA hydrolase activity"/>
    <property type="evidence" value="ECO:0007669"/>
    <property type="project" value="TreeGrafter"/>
</dbReference>
<dbReference type="Pfam" id="PF13279">
    <property type="entry name" value="4HBT_2"/>
    <property type="match status" value="1"/>
</dbReference>
<evidence type="ECO:0000313" key="3">
    <source>
        <dbReference type="EMBL" id="TYP91660.1"/>
    </source>
</evidence>
<dbReference type="NCBIfam" id="TIGR00051">
    <property type="entry name" value="YbgC/FadM family acyl-CoA thioesterase"/>
    <property type="match status" value="1"/>
</dbReference>
<dbReference type="InterPro" id="IPR050563">
    <property type="entry name" value="4-hydroxybenzoyl-CoA_TE"/>
</dbReference>
<dbReference type="Gene3D" id="3.10.129.10">
    <property type="entry name" value="Hotdog Thioesterase"/>
    <property type="match status" value="1"/>
</dbReference>
<dbReference type="PANTHER" id="PTHR31793:SF27">
    <property type="entry name" value="NOVEL THIOESTERASE SUPERFAMILY DOMAIN AND SAPOSIN A-TYPE DOMAIN CONTAINING PROTEIN (0610012H03RIK)"/>
    <property type="match status" value="1"/>
</dbReference>
<dbReference type="RefSeq" id="WP_246138248.1">
    <property type="nucleotide sequence ID" value="NZ_VNHY01000005.1"/>
</dbReference>
<name>A0A5D3YEU8_9BACT</name>
<dbReference type="SUPFAM" id="SSF54637">
    <property type="entry name" value="Thioesterase/thiol ester dehydrase-isomerase"/>
    <property type="match status" value="1"/>
</dbReference>
<dbReference type="InterPro" id="IPR029069">
    <property type="entry name" value="HotDog_dom_sf"/>
</dbReference>
<gene>
    <name evidence="3" type="ORF">LX73_2484</name>
</gene>
<comment type="caution">
    <text evidence="3">The sequence shown here is derived from an EMBL/GenBank/DDBJ whole genome shotgun (WGS) entry which is preliminary data.</text>
</comment>
<protein>
    <submittedName>
        <fullName evidence="3">Acyl-CoA thioester hydrolase</fullName>
    </submittedName>
</protein>
<evidence type="ECO:0000313" key="4">
    <source>
        <dbReference type="Proteomes" id="UP000324595"/>
    </source>
</evidence>
<dbReference type="EMBL" id="VNHY01000005">
    <property type="protein sequence ID" value="TYP91660.1"/>
    <property type="molecule type" value="Genomic_DNA"/>
</dbReference>
<keyword evidence="2 3" id="KW-0378">Hydrolase</keyword>
<dbReference type="AlphaFoldDB" id="A0A5D3YEU8"/>
<dbReference type="Proteomes" id="UP000324595">
    <property type="component" value="Unassembled WGS sequence"/>
</dbReference>
<dbReference type="InterPro" id="IPR006684">
    <property type="entry name" value="YbgC/YbaW"/>
</dbReference>
<evidence type="ECO:0000256" key="2">
    <source>
        <dbReference type="ARBA" id="ARBA00022801"/>
    </source>
</evidence>
<sequence>MFPQKEPIYIYTHTLRSRYGETDQMGYVYYGRYLEYFEESRTEMIRSLGFPYTELEELGVMLPVVHTEVDYKAPVFYDELMQIDVLLFDIPTVRLQTYYKVHTDRREQPHIIGNVDLCFMDEEDRKPCRAPGQFLDQLTAATSN</sequence>